<dbReference type="EMBL" id="KV878211">
    <property type="protein sequence ID" value="OJJ37346.1"/>
    <property type="molecule type" value="Genomic_DNA"/>
</dbReference>
<dbReference type="Gene3D" id="1.10.555.10">
    <property type="entry name" value="Rho GTPase activation protein"/>
    <property type="match status" value="1"/>
</dbReference>
<dbReference type="AlphaFoldDB" id="A0A1L9RQV8"/>
<feature type="compositionally biased region" description="Basic and acidic residues" evidence="1">
    <location>
        <begin position="181"/>
        <end position="197"/>
    </location>
</feature>
<name>A0A1L9RQV8_ASPWE</name>
<evidence type="ECO:0000313" key="3">
    <source>
        <dbReference type="Proteomes" id="UP000184383"/>
    </source>
</evidence>
<evidence type="ECO:0000313" key="2">
    <source>
        <dbReference type="EMBL" id="OJJ37346.1"/>
    </source>
</evidence>
<feature type="compositionally biased region" description="Low complexity" evidence="1">
    <location>
        <begin position="288"/>
        <end position="303"/>
    </location>
</feature>
<dbReference type="VEuPathDB" id="FungiDB:ASPWEDRAFT_170832"/>
<gene>
    <name evidence="2" type="ORF">ASPWEDRAFT_170832</name>
</gene>
<feature type="region of interest" description="Disordered" evidence="1">
    <location>
        <begin position="1"/>
        <end position="116"/>
    </location>
</feature>
<evidence type="ECO:0000256" key="1">
    <source>
        <dbReference type="SAM" id="MobiDB-lite"/>
    </source>
</evidence>
<proteinExistence type="predicted"/>
<evidence type="ECO:0008006" key="4">
    <source>
        <dbReference type="Google" id="ProtNLM"/>
    </source>
</evidence>
<feature type="compositionally biased region" description="Polar residues" evidence="1">
    <location>
        <begin position="232"/>
        <end position="260"/>
    </location>
</feature>
<dbReference type="GeneID" id="63746533"/>
<feature type="region of interest" description="Disordered" evidence="1">
    <location>
        <begin position="179"/>
        <end position="206"/>
    </location>
</feature>
<sequence length="723" mass="80924">MGLFSVFSRSTQNGDTNKPSGIRRSWALVGPGGSDEIAINHTTDSSETALEGKDSADTNDTSENAVAAKTKSTLPKKNDKGPKEPAPPTDPKSTDDGTLEPRSSATDSKHSVRGTRRLAGFMTLLRSRKAQRQKIPSEMLNKAGQVEACDNVAEDRQNNPTTECTVQEANRLQANTNGNAETRKVSDQTVDSHKSHCTEVTVHRHPSKRTLTPITMVNREDLYQNPFDEAQETSPSGSGSNPFTDPTRTTTRSSFEYSDNSSQLIYQADVIERPQNPIPQHECFRTRSSSSKSSHSRKFSNGSTWSCHDQYDAAVEFNLLATKLHLNPLDLSHKNKYKDDGRPANETHINVYDRLPRRRDRIYCRIRTMRSSLQLKPPLVPGERSVRRVRTHANLSSRSYPMTSLRGKSLETLARLGGHSYLSLSTEFAPARLKLPVCFVATAVYLRRHASGVRNVFFDPGDLKAAIRMYDHFAHQVLTAERENEKIEVTMRRGTMPLDLAGMLDADIPGKSPPRALSVAWVFKSLLAGLPGGILGSTQLYHVLLNIYYGRVSEYELERVDSYLEGISAPDNDRSKAIALAILALTSEFQLELICAVFGLCASLLHETDRMVMAEQYCVRNGMPSSFGMGLMNIEELSWVFGTLLMGTGQEDRRDTFGVIKREIESQRVAYMVMDHWRSISRQFRRWGRYGYPGQRAIFRSWCGGSRRTSEARSDEPGDEEKK</sequence>
<protein>
    <recommendedName>
        <fullName evidence="4">Rho-GAP domain-containing protein</fullName>
    </recommendedName>
</protein>
<accession>A0A1L9RQV8</accession>
<dbReference type="Proteomes" id="UP000184383">
    <property type="component" value="Unassembled WGS sequence"/>
</dbReference>
<dbReference type="OrthoDB" id="9994905at2759"/>
<dbReference type="InterPro" id="IPR008936">
    <property type="entry name" value="Rho_GTPase_activation_prot"/>
</dbReference>
<feature type="region of interest" description="Disordered" evidence="1">
    <location>
        <begin position="275"/>
        <end position="303"/>
    </location>
</feature>
<dbReference type="STRING" id="1073089.A0A1L9RQV8"/>
<keyword evidence="3" id="KW-1185">Reference proteome</keyword>
<organism evidence="2 3">
    <name type="scientific">Aspergillus wentii DTO 134E9</name>
    <dbReference type="NCBI Taxonomy" id="1073089"/>
    <lineage>
        <taxon>Eukaryota</taxon>
        <taxon>Fungi</taxon>
        <taxon>Dikarya</taxon>
        <taxon>Ascomycota</taxon>
        <taxon>Pezizomycotina</taxon>
        <taxon>Eurotiomycetes</taxon>
        <taxon>Eurotiomycetidae</taxon>
        <taxon>Eurotiales</taxon>
        <taxon>Aspergillaceae</taxon>
        <taxon>Aspergillus</taxon>
        <taxon>Aspergillus subgen. Cremei</taxon>
    </lineage>
</organism>
<feature type="compositionally biased region" description="Polar residues" evidence="1">
    <location>
        <begin position="7"/>
        <end position="19"/>
    </location>
</feature>
<feature type="region of interest" description="Disordered" evidence="1">
    <location>
        <begin position="228"/>
        <end position="260"/>
    </location>
</feature>
<dbReference type="RefSeq" id="XP_040691022.1">
    <property type="nucleotide sequence ID" value="XM_040830685.1"/>
</dbReference>
<feature type="compositionally biased region" description="Polar residues" evidence="1">
    <location>
        <begin position="58"/>
        <end position="75"/>
    </location>
</feature>
<reference evidence="3" key="1">
    <citation type="journal article" date="2017" name="Genome Biol.">
        <title>Comparative genomics reveals high biological diversity and specific adaptations in the industrially and medically important fungal genus Aspergillus.</title>
        <authorList>
            <person name="de Vries R.P."/>
            <person name="Riley R."/>
            <person name="Wiebenga A."/>
            <person name="Aguilar-Osorio G."/>
            <person name="Amillis S."/>
            <person name="Uchima C.A."/>
            <person name="Anderluh G."/>
            <person name="Asadollahi M."/>
            <person name="Askin M."/>
            <person name="Barry K."/>
            <person name="Battaglia E."/>
            <person name="Bayram O."/>
            <person name="Benocci T."/>
            <person name="Braus-Stromeyer S.A."/>
            <person name="Caldana C."/>
            <person name="Canovas D."/>
            <person name="Cerqueira G.C."/>
            <person name="Chen F."/>
            <person name="Chen W."/>
            <person name="Choi C."/>
            <person name="Clum A."/>
            <person name="Dos Santos R.A."/>
            <person name="Damasio A.R."/>
            <person name="Diallinas G."/>
            <person name="Emri T."/>
            <person name="Fekete E."/>
            <person name="Flipphi M."/>
            <person name="Freyberg S."/>
            <person name="Gallo A."/>
            <person name="Gournas C."/>
            <person name="Habgood R."/>
            <person name="Hainaut M."/>
            <person name="Harispe M.L."/>
            <person name="Henrissat B."/>
            <person name="Hilden K.S."/>
            <person name="Hope R."/>
            <person name="Hossain A."/>
            <person name="Karabika E."/>
            <person name="Karaffa L."/>
            <person name="Karanyi Z."/>
            <person name="Krasevec N."/>
            <person name="Kuo A."/>
            <person name="Kusch H."/>
            <person name="LaButti K."/>
            <person name="Lagendijk E.L."/>
            <person name="Lapidus A."/>
            <person name="Levasseur A."/>
            <person name="Lindquist E."/>
            <person name="Lipzen A."/>
            <person name="Logrieco A.F."/>
            <person name="MacCabe A."/>
            <person name="Maekelae M.R."/>
            <person name="Malavazi I."/>
            <person name="Melin P."/>
            <person name="Meyer V."/>
            <person name="Mielnichuk N."/>
            <person name="Miskei M."/>
            <person name="Molnar A.P."/>
            <person name="Mule G."/>
            <person name="Ngan C.Y."/>
            <person name="Orejas M."/>
            <person name="Orosz E."/>
            <person name="Ouedraogo J.P."/>
            <person name="Overkamp K.M."/>
            <person name="Park H.-S."/>
            <person name="Perrone G."/>
            <person name="Piumi F."/>
            <person name="Punt P.J."/>
            <person name="Ram A.F."/>
            <person name="Ramon A."/>
            <person name="Rauscher S."/>
            <person name="Record E."/>
            <person name="Riano-Pachon D.M."/>
            <person name="Robert V."/>
            <person name="Roehrig J."/>
            <person name="Ruller R."/>
            <person name="Salamov A."/>
            <person name="Salih N.S."/>
            <person name="Samson R.A."/>
            <person name="Sandor E."/>
            <person name="Sanguinetti M."/>
            <person name="Schuetze T."/>
            <person name="Sepcic K."/>
            <person name="Shelest E."/>
            <person name="Sherlock G."/>
            <person name="Sophianopoulou V."/>
            <person name="Squina F.M."/>
            <person name="Sun H."/>
            <person name="Susca A."/>
            <person name="Todd R.B."/>
            <person name="Tsang A."/>
            <person name="Unkles S.E."/>
            <person name="van de Wiele N."/>
            <person name="van Rossen-Uffink D."/>
            <person name="Oliveira J.V."/>
            <person name="Vesth T.C."/>
            <person name="Visser J."/>
            <person name="Yu J.-H."/>
            <person name="Zhou M."/>
            <person name="Andersen M.R."/>
            <person name="Archer D.B."/>
            <person name="Baker S.E."/>
            <person name="Benoit I."/>
            <person name="Brakhage A.A."/>
            <person name="Braus G.H."/>
            <person name="Fischer R."/>
            <person name="Frisvad J.C."/>
            <person name="Goldman G.H."/>
            <person name="Houbraken J."/>
            <person name="Oakley B."/>
            <person name="Pocsi I."/>
            <person name="Scazzocchio C."/>
            <person name="Seiboth B."/>
            <person name="vanKuyk P.A."/>
            <person name="Wortman J."/>
            <person name="Dyer P.S."/>
            <person name="Grigoriev I.V."/>
        </authorList>
    </citation>
    <scope>NUCLEOTIDE SEQUENCE [LARGE SCALE GENOMIC DNA]</scope>
    <source>
        <strain evidence="3">DTO 134E9</strain>
    </source>
</reference>